<comment type="caution">
    <text evidence="1">The sequence shown here is derived from an EMBL/GenBank/DDBJ whole genome shotgun (WGS) entry which is preliminary data.</text>
</comment>
<evidence type="ECO:0000313" key="1">
    <source>
        <dbReference type="EMBL" id="THD67744.1"/>
    </source>
</evidence>
<evidence type="ECO:0000313" key="2">
    <source>
        <dbReference type="Proteomes" id="UP000305939"/>
    </source>
</evidence>
<dbReference type="AlphaFoldDB" id="A0A4S3M044"/>
<protein>
    <recommendedName>
        <fullName evidence="3">Sulfotransferase</fullName>
    </recommendedName>
</protein>
<dbReference type="InterPro" id="IPR027417">
    <property type="entry name" value="P-loop_NTPase"/>
</dbReference>
<dbReference type="RefSeq" id="WP_136335949.1">
    <property type="nucleotide sequence ID" value="NZ_QXMP01000020.1"/>
</dbReference>
<accession>A0A4S3M044</accession>
<dbReference type="Proteomes" id="UP000305939">
    <property type="component" value="Unassembled WGS sequence"/>
</dbReference>
<dbReference type="EMBL" id="SSMC01000002">
    <property type="protein sequence ID" value="THD67744.1"/>
    <property type="molecule type" value="Genomic_DNA"/>
</dbReference>
<evidence type="ECO:0008006" key="3">
    <source>
        <dbReference type="Google" id="ProtNLM"/>
    </source>
</evidence>
<name>A0A4S3M044_9FLAO</name>
<reference evidence="1 2" key="1">
    <citation type="submission" date="2019-04" db="EMBL/GenBank/DDBJ databases">
        <title>Draft genome sequence of Robertkochia marina CC-AMO-30D.</title>
        <authorList>
            <person name="Hameed A."/>
            <person name="Lin S.-Y."/>
            <person name="Shahina M."/>
            <person name="Lai W.-A."/>
            <person name="Young C.-C."/>
        </authorList>
    </citation>
    <scope>NUCLEOTIDE SEQUENCE [LARGE SCALE GENOMIC DNA]</scope>
    <source>
        <strain evidence="1 2">CC-AMO-30D</strain>
    </source>
</reference>
<gene>
    <name evidence="1" type="ORF">E7Z59_08805</name>
</gene>
<dbReference type="SUPFAM" id="SSF52540">
    <property type="entry name" value="P-loop containing nucleoside triphosphate hydrolases"/>
    <property type="match status" value="1"/>
</dbReference>
<dbReference type="Pfam" id="PF13469">
    <property type="entry name" value="Sulfotransfer_3"/>
    <property type="match status" value="1"/>
</dbReference>
<proteinExistence type="predicted"/>
<keyword evidence="2" id="KW-1185">Reference proteome</keyword>
<dbReference type="Gene3D" id="3.40.50.300">
    <property type="entry name" value="P-loop containing nucleotide triphosphate hydrolases"/>
    <property type="match status" value="1"/>
</dbReference>
<dbReference type="OrthoDB" id="663914at2"/>
<organism evidence="1 2">
    <name type="scientific">Robertkochia marina</name>
    <dbReference type="NCBI Taxonomy" id="1227945"/>
    <lineage>
        <taxon>Bacteria</taxon>
        <taxon>Pseudomonadati</taxon>
        <taxon>Bacteroidota</taxon>
        <taxon>Flavobacteriia</taxon>
        <taxon>Flavobacteriales</taxon>
        <taxon>Flavobacteriaceae</taxon>
        <taxon>Robertkochia</taxon>
    </lineage>
</organism>
<sequence length="278" mass="32440">MQLLYIMSDIRSGSTLLENILSKSPETISVGELRLLDSHLHKGIWGRRWNWCCSCGEEFGNCTFWKAVFDEMGLESPQEIAQTMMNRPPLTKEDQLENDAMLRLFERIYQAVFKVSGAKCIIDSSKEPFQGLSVYKHMPFPVKIIYLERDLRAVTLSKSKWNKINHDLRPNLTKTLLLSFRIRLICHRLLKQVKPGDVYRMTYEDFLKRPQYHLDAITRFADIPPIQMPEYMELEEDHTIAGTPNRFTKRPIKFDDSWKHKVTNKPVFNALGGLLNAF</sequence>